<dbReference type="SUPFAM" id="SSF55073">
    <property type="entry name" value="Nucleotide cyclase"/>
    <property type="match status" value="1"/>
</dbReference>
<keyword evidence="2" id="KW-1133">Transmembrane helix</keyword>
<comment type="caution">
    <text evidence="4">The sequence shown here is derived from an EMBL/GenBank/DDBJ whole genome shotgun (WGS) entry which is preliminary data.</text>
</comment>
<keyword evidence="5" id="KW-1185">Reference proteome</keyword>
<sequence length="635" mass="68013">MQPSTAAHVSSSNDRSSRSKRMPRRPHAFRMPRVRLGHALTALLLLAILSTAFTVQFLWRGTADRNVDGVVAALESSSVDAVRRELESSFAAAEASAEIVRSVLFQRTITADDEAKREFLFLPLLRSHPLFGWIGFGFPDGRFFGAHARSDGNIEMIEIGAAGPDGGRPLRRDVYRPLPGDIFFLERQKGAATYVPAGSPWYRKGSATDQPIWTMADVLAAGFEPSIVAAKRVEVRGEFAGVVMVAIPLDRLSGVLARLNVTGMGEIHVLGGDGTVLASSESERSLAARLADFPAEDALAHAADGVLSHSSDSAIRTVVNAGAAGPVHVSVAALPFDGWRVVTVTPRSRYTAEIDRNSRRITIVVLVLVALAAGSAVLFATVFLTWPVARLAGELQKVERFALSAIEHRPTLLAELNDFSIALRNMAGGLAAFARYMPLDIVRPLVEGGIDPRPGGTLREVTVMFADMPNFTELTERLGPDVEPFLTEFLTIAVEAVHREGGTVDKFIGDAVMAIWNAPNPVHDHAMRACRAAASIRDRMPRRDPGSATPRVRIGINTGTALVGNVGSAERLSYTAIGDTVNLASRLVGTAKELGIEIAASAATALAVDPSVHLRPMGVVAIRGRSGRVDVFEVV</sequence>
<organism evidence="4 5">
    <name type="scientific">Aquibium pacificus</name>
    <dbReference type="NCBI Taxonomy" id="3153579"/>
    <lineage>
        <taxon>Bacteria</taxon>
        <taxon>Pseudomonadati</taxon>
        <taxon>Pseudomonadota</taxon>
        <taxon>Alphaproteobacteria</taxon>
        <taxon>Hyphomicrobiales</taxon>
        <taxon>Phyllobacteriaceae</taxon>
        <taxon>Aquibium</taxon>
    </lineage>
</organism>
<accession>A0ABV3SNI9</accession>
<evidence type="ECO:0000256" key="2">
    <source>
        <dbReference type="SAM" id="Phobius"/>
    </source>
</evidence>
<feature type="compositionally biased region" description="Basic residues" evidence="1">
    <location>
        <begin position="18"/>
        <end position="27"/>
    </location>
</feature>
<dbReference type="Pfam" id="PF00211">
    <property type="entry name" value="Guanylate_cyc"/>
    <property type="match status" value="1"/>
</dbReference>
<dbReference type="CDD" id="cd07302">
    <property type="entry name" value="CHD"/>
    <property type="match status" value="1"/>
</dbReference>
<feature type="region of interest" description="Disordered" evidence="1">
    <location>
        <begin position="1"/>
        <end position="27"/>
    </location>
</feature>
<dbReference type="InterPro" id="IPR050697">
    <property type="entry name" value="Adenylyl/Guanylyl_Cyclase_3/4"/>
</dbReference>
<dbReference type="Gene3D" id="3.30.450.20">
    <property type="entry name" value="PAS domain"/>
    <property type="match status" value="2"/>
</dbReference>
<dbReference type="PROSITE" id="PS50125">
    <property type="entry name" value="GUANYLATE_CYCLASE_2"/>
    <property type="match status" value="1"/>
</dbReference>
<dbReference type="CDD" id="cd18773">
    <property type="entry name" value="PDC1_HK_sensor"/>
    <property type="match status" value="1"/>
</dbReference>
<reference evidence="4 5" key="1">
    <citation type="submission" date="2024-05" db="EMBL/GenBank/DDBJ databases">
        <authorList>
            <person name="Jiang F."/>
        </authorList>
    </citation>
    <scope>NUCLEOTIDE SEQUENCE [LARGE SCALE GENOMIC DNA]</scope>
    <source>
        <strain evidence="4 5">LZ166</strain>
    </source>
</reference>
<evidence type="ECO:0000313" key="4">
    <source>
        <dbReference type="EMBL" id="MEX0408274.1"/>
    </source>
</evidence>
<dbReference type="PANTHER" id="PTHR43081">
    <property type="entry name" value="ADENYLATE CYCLASE, TERMINAL-DIFFERENTIATION SPECIFIC-RELATED"/>
    <property type="match status" value="1"/>
</dbReference>
<feature type="transmembrane region" description="Helical" evidence="2">
    <location>
        <begin position="363"/>
        <end position="386"/>
    </location>
</feature>
<gene>
    <name evidence="4" type="ORF">ABGN05_21660</name>
</gene>
<keyword evidence="2" id="KW-0472">Membrane</keyword>
<dbReference type="EMBL" id="JBDPGJ010000005">
    <property type="protein sequence ID" value="MEX0408274.1"/>
    <property type="molecule type" value="Genomic_DNA"/>
</dbReference>
<keyword evidence="2" id="KW-0812">Transmembrane</keyword>
<evidence type="ECO:0000259" key="3">
    <source>
        <dbReference type="PROSITE" id="PS50125"/>
    </source>
</evidence>
<dbReference type="SMART" id="SM00044">
    <property type="entry name" value="CYCc"/>
    <property type="match status" value="1"/>
</dbReference>
<feature type="domain" description="Guanylate cyclase" evidence="3">
    <location>
        <begin position="462"/>
        <end position="588"/>
    </location>
</feature>
<dbReference type="PANTHER" id="PTHR43081:SF20">
    <property type="entry name" value="TWO-COMPONENT RESPONSE REGULATOR"/>
    <property type="match status" value="1"/>
</dbReference>
<dbReference type="Gene3D" id="3.30.70.1230">
    <property type="entry name" value="Nucleotide cyclase"/>
    <property type="match status" value="1"/>
</dbReference>
<dbReference type="InterPro" id="IPR029787">
    <property type="entry name" value="Nucleotide_cyclase"/>
</dbReference>
<name>A0ABV3SNI9_9HYPH</name>
<protein>
    <submittedName>
        <fullName evidence="4">Adenylate/guanylate cyclase domain-containing protein</fullName>
    </submittedName>
</protein>
<dbReference type="InterPro" id="IPR001054">
    <property type="entry name" value="A/G_cyclase"/>
</dbReference>
<dbReference type="Proteomes" id="UP001556692">
    <property type="component" value="Unassembled WGS sequence"/>
</dbReference>
<proteinExistence type="predicted"/>
<evidence type="ECO:0000313" key="5">
    <source>
        <dbReference type="Proteomes" id="UP001556692"/>
    </source>
</evidence>
<evidence type="ECO:0000256" key="1">
    <source>
        <dbReference type="SAM" id="MobiDB-lite"/>
    </source>
</evidence>